<feature type="compositionally biased region" description="Low complexity" evidence="1">
    <location>
        <begin position="17"/>
        <end position="27"/>
    </location>
</feature>
<evidence type="ECO:0000313" key="2">
    <source>
        <dbReference type="EMBL" id="GAF72297.1"/>
    </source>
</evidence>
<protein>
    <submittedName>
        <fullName evidence="2">Uncharacterized protein</fullName>
    </submittedName>
</protein>
<feature type="region of interest" description="Disordered" evidence="1">
    <location>
        <begin position="1"/>
        <end position="79"/>
    </location>
</feature>
<name>X0S8N7_9ZZZZ</name>
<feature type="region of interest" description="Disordered" evidence="1">
    <location>
        <begin position="420"/>
        <end position="450"/>
    </location>
</feature>
<comment type="caution">
    <text evidence="2">The sequence shown here is derived from an EMBL/GenBank/DDBJ whole genome shotgun (WGS) entry which is preliminary data.</text>
</comment>
<proteinExistence type="predicted"/>
<gene>
    <name evidence="2" type="ORF">S01H1_07899</name>
</gene>
<reference evidence="2" key="1">
    <citation type="journal article" date="2014" name="Front. Microbiol.">
        <title>High frequency of phylogenetically diverse reductive dehalogenase-homologous genes in deep subseafloor sedimentary metagenomes.</title>
        <authorList>
            <person name="Kawai M."/>
            <person name="Futagami T."/>
            <person name="Toyoda A."/>
            <person name="Takaki Y."/>
            <person name="Nishi S."/>
            <person name="Hori S."/>
            <person name="Arai W."/>
            <person name="Tsubouchi T."/>
            <person name="Morono Y."/>
            <person name="Uchiyama I."/>
            <person name="Ito T."/>
            <person name="Fujiyama A."/>
            <person name="Inagaki F."/>
            <person name="Takami H."/>
        </authorList>
    </citation>
    <scope>NUCLEOTIDE SEQUENCE</scope>
    <source>
        <strain evidence="2">Expedition CK06-06</strain>
    </source>
</reference>
<accession>X0S8N7</accession>
<dbReference type="AlphaFoldDB" id="X0S8N7"/>
<organism evidence="2">
    <name type="scientific">marine sediment metagenome</name>
    <dbReference type="NCBI Taxonomy" id="412755"/>
    <lineage>
        <taxon>unclassified sequences</taxon>
        <taxon>metagenomes</taxon>
        <taxon>ecological metagenomes</taxon>
    </lineage>
</organism>
<feature type="compositionally biased region" description="Low complexity" evidence="1">
    <location>
        <begin position="46"/>
        <end position="55"/>
    </location>
</feature>
<evidence type="ECO:0000256" key="1">
    <source>
        <dbReference type="SAM" id="MobiDB-lite"/>
    </source>
</evidence>
<dbReference type="EMBL" id="BARS01004053">
    <property type="protein sequence ID" value="GAF72297.1"/>
    <property type="molecule type" value="Genomic_DNA"/>
</dbReference>
<feature type="non-terminal residue" evidence="2">
    <location>
        <position position="450"/>
    </location>
</feature>
<feature type="compositionally biased region" description="Acidic residues" evidence="1">
    <location>
        <begin position="1"/>
        <end position="11"/>
    </location>
</feature>
<sequence length="450" mass="46112">MPYSILEEEEGLPPNQPQAAPTQPPIQENIPGSGASILAPAPAPVPAQAQAQPAPIQDTSQAPAPAPLPLADQQPAEEEPYELFTGEPWGLPEEKDRGFIGDTLTALGRGTARAVESTGAGLETLGADVTGKYWKEKGREVAESDFLRPDDAEAAGEDGTVKRTFLSALESFPSSMVPLLTGAAGAAVGSLAGPGGTLYGGYTGATIGGAAGLTAGLVTTFGAGTFGLEKERYLKEKSGLGIPADQLESDSNDFALSKALWETIPEAFSDVVAAGTFGVSKLLLSGLGATGVTATLKGLLSQGPKAFARQFGKAYLKSMPVEALSEMVTYWGQATGDKDAGLGDGPIAQGFIDAAATAAWLTLGMGGGMSAYSQRAKNRVAKAIQSSNPVMRGRAADQVQKGIASEYGAERAQEWRDSAEEAFASGQGIDMTSPVFQAAQETEPAGAGEG</sequence>